<dbReference type="PANTHER" id="PTHR44203">
    <property type="entry name" value="ETO1-RELATED"/>
    <property type="match status" value="1"/>
</dbReference>
<evidence type="ECO:0000313" key="1">
    <source>
        <dbReference type="EMBL" id="KAK1288443.1"/>
    </source>
</evidence>
<dbReference type="GO" id="GO:0010105">
    <property type="term" value="P:negative regulation of ethylene-activated signaling pathway"/>
    <property type="evidence" value="ECO:0007669"/>
    <property type="project" value="InterPro"/>
</dbReference>
<name>A0AAV9CJP5_ACOCL</name>
<reference evidence="1" key="2">
    <citation type="submission" date="2023-06" db="EMBL/GenBank/DDBJ databases">
        <authorList>
            <person name="Ma L."/>
            <person name="Liu K.-W."/>
            <person name="Li Z."/>
            <person name="Hsiao Y.-Y."/>
            <person name="Qi Y."/>
            <person name="Fu T."/>
            <person name="Tang G."/>
            <person name="Zhang D."/>
            <person name="Sun W.-H."/>
            <person name="Liu D.-K."/>
            <person name="Li Y."/>
            <person name="Chen G.-Z."/>
            <person name="Liu X.-D."/>
            <person name="Liao X.-Y."/>
            <person name="Jiang Y.-T."/>
            <person name="Yu X."/>
            <person name="Hao Y."/>
            <person name="Huang J."/>
            <person name="Zhao X.-W."/>
            <person name="Ke S."/>
            <person name="Chen Y.-Y."/>
            <person name="Wu W.-L."/>
            <person name="Hsu J.-L."/>
            <person name="Lin Y.-F."/>
            <person name="Huang M.-D."/>
            <person name="Li C.-Y."/>
            <person name="Huang L."/>
            <person name="Wang Z.-W."/>
            <person name="Zhao X."/>
            <person name="Zhong W.-Y."/>
            <person name="Peng D.-H."/>
            <person name="Ahmad S."/>
            <person name="Lan S."/>
            <person name="Zhang J.-S."/>
            <person name="Tsai W.-C."/>
            <person name="Van De Peer Y."/>
            <person name="Liu Z.-J."/>
        </authorList>
    </citation>
    <scope>NUCLEOTIDE SEQUENCE</scope>
    <source>
        <strain evidence="1">CP</strain>
        <tissue evidence="1">Leaves</tissue>
    </source>
</reference>
<dbReference type="InterPro" id="IPR044631">
    <property type="entry name" value="ETO1-like"/>
</dbReference>
<sequence>MLYYPLTQVSMEEDMRSNTMMMLLKRLSECASSGWQRQLAMHQLGCNPFRSISVPSKLRSFNRTMTR</sequence>
<keyword evidence="2" id="KW-1185">Reference proteome</keyword>
<dbReference type="EMBL" id="JAUJYO010000019">
    <property type="protein sequence ID" value="KAK1288443.1"/>
    <property type="molecule type" value="Genomic_DNA"/>
</dbReference>
<organism evidence="1 2">
    <name type="scientific">Acorus calamus</name>
    <name type="common">Sweet flag</name>
    <dbReference type="NCBI Taxonomy" id="4465"/>
    <lineage>
        <taxon>Eukaryota</taxon>
        <taxon>Viridiplantae</taxon>
        <taxon>Streptophyta</taxon>
        <taxon>Embryophyta</taxon>
        <taxon>Tracheophyta</taxon>
        <taxon>Spermatophyta</taxon>
        <taxon>Magnoliopsida</taxon>
        <taxon>Liliopsida</taxon>
        <taxon>Acoraceae</taxon>
        <taxon>Acorus</taxon>
    </lineage>
</organism>
<protein>
    <submittedName>
        <fullName evidence="1">Ethylene-overproduction protein 1</fullName>
    </submittedName>
</protein>
<dbReference type="AlphaFoldDB" id="A0AAV9CJP5"/>
<reference evidence="1" key="1">
    <citation type="journal article" date="2023" name="Nat. Commun.">
        <title>Diploid and tetraploid genomes of Acorus and the evolution of monocots.</title>
        <authorList>
            <person name="Ma L."/>
            <person name="Liu K.W."/>
            <person name="Li Z."/>
            <person name="Hsiao Y.Y."/>
            <person name="Qi Y."/>
            <person name="Fu T."/>
            <person name="Tang G.D."/>
            <person name="Zhang D."/>
            <person name="Sun W.H."/>
            <person name="Liu D.K."/>
            <person name="Li Y."/>
            <person name="Chen G.Z."/>
            <person name="Liu X.D."/>
            <person name="Liao X.Y."/>
            <person name="Jiang Y.T."/>
            <person name="Yu X."/>
            <person name="Hao Y."/>
            <person name="Huang J."/>
            <person name="Zhao X.W."/>
            <person name="Ke S."/>
            <person name="Chen Y.Y."/>
            <person name="Wu W.L."/>
            <person name="Hsu J.L."/>
            <person name="Lin Y.F."/>
            <person name="Huang M.D."/>
            <person name="Li C.Y."/>
            <person name="Huang L."/>
            <person name="Wang Z.W."/>
            <person name="Zhao X."/>
            <person name="Zhong W.Y."/>
            <person name="Peng D.H."/>
            <person name="Ahmad S."/>
            <person name="Lan S."/>
            <person name="Zhang J.S."/>
            <person name="Tsai W.C."/>
            <person name="Van de Peer Y."/>
            <person name="Liu Z.J."/>
        </authorList>
    </citation>
    <scope>NUCLEOTIDE SEQUENCE</scope>
    <source>
        <strain evidence="1">CP</strain>
    </source>
</reference>
<evidence type="ECO:0000313" key="2">
    <source>
        <dbReference type="Proteomes" id="UP001180020"/>
    </source>
</evidence>
<accession>A0AAV9CJP5</accession>
<comment type="caution">
    <text evidence="1">The sequence shown here is derived from an EMBL/GenBank/DDBJ whole genome shotgun (WGS) entry which is preliminary data.</text>
</comment>
<dbReference type="Proteomes" id="UP001180020">
    <property type="component" value="Unassembled WGS sequence"/>
</dbReference>
<gene>
    <name evidence="1" type="primary">ETO1</name>
    <name evidence="1" type="ORF">QJS10_CPB19g01716</name>
</gene>
<proteinExistence type="predicted"/>
<dbReference type="PANTHER" id="PTHR44203:SF8">
    <property type="entry name" value="ETHYLENE-OVERPRODUCTION PROTEIN 1"/>
    <property type="match status" value="1"/>
</dbReference>